<dbReference type="Proteomes" id="UP000298663">
    <property type="component" value="Unassembled WGS sequence"/>
</dbReference>
<evidence type="ECO:0000256" key="2">
    <source>
        <dbReference type="SAM" id="SignalP"/>
    </source>
</evidence>
<dbReference type="EMBL" id="AZBU02000004">
    <property type="protein sequence ID" value="TKR81833.1"/>
    <property type="molecule type" value="Genomic_DNA"/>
</dbReference>
<keyword evidence="2" id="KW-0732">Signal</keyword>
<sequence>MWWSFVMSAAISLVVSSKAAPATFPGPSHSPLAVTETVKVRRPSQHTSHAARTGQEDRYSIWEIIHKRFRDPRLNKAKDIIWSPESKFHPDFGRIVDSVGDDRDRVSVYSLYMSFGILGFVITFIVYSYLQYLIAARRLRRQMQDEHVQFLIRRSAYLLASSGCDAPALKRRGSILNLFKQFRL</sequence>
<keyword evidence="1" id="KW-0472">Membrane</keyword>
<keyword evidence="4" id="KW-1185">Reference proteome</keyword>
<evidence type="ECO:0000313" key="3">
    <source>
        <dbReference type="EMBL" id="TKR81833.1"/>
    </source>
</evidence>
<accession>A0A4U5NGL2</accession>
<proteinExistence type="predicted"/>
<evidence type="ECO:0000313" key="4">
    <source>
        <dbReference type="Proteomes" id="UP000298663"/>
    </source>
</evidence>
<reference evidence="3 4" key="1">
    <citation type="journal article" date="2015" name="Genome Biol.">
        <title>Comparative genomics of Steinernema reveals deeply conserved gene regulatory networks.</title>
        <authorList>
            <person name="Dillman A.R."/>
            <person name="Macchietto M."/>
            <person name="Porter C.F."/>
            <person name="Rogers A."/>
            <person name="Williams B."/>
            <person name="Antoshechkin I."/>
            <person name="Lee M.M."/>
            <person name="Goodwin Z."/>
            <person name="Lu X."/>
            <person name="Lewis E.E."/>
            <person name="Goodrich-Blair H."/>
            <person name="Stock S.P."/>
            <person name="Adams B.J."/>
            <person name="Sternberg P.W."/>
            <person name="Mortazavi A."/>
        </authorList>
    </citation>
    <scope>NUCLEOTIDE SEQUENCE [LARGE SCALE GENOMIC DNA]</scope>
    <source>
        <strain evidence="3 4">ALL</strain>
    </source>
</reference>
<gene>
    <name evidence="3" type="ORF">L596_015645</name>
</gene>
<keyword evidence="1" id="KW-1133">Transmembrane helix</keyword>
<organism evidence="3 4">
    <name type="scientific">Steinernema carpocapsae</name>
    <name type="common">Entomopathogenic nematode</name>
    <dbReference type="NCBI Taxonomy" id="34508"/>
    <lineage>
        <taxon>Eukaryota</taxon>
        <taxon>Metazoa</taxon>
        <taxon>Ecdysozoa</taxon>
        <taxon>Nematoda</taxon>
        <taxon>Chromadorea</taxon>
        <taxon>Rhabditida</taxon>
        <taxon>Tylenchina</taxon>
        <taxon>Panagrolaimomorpha</taxon>
        <taxon>Strongyloidoidea</taxon>
        <taxon>Steinernematidae</taxon>
        <taxon>Steinernema</taxon>
    </lineage>
</organism>
<comment type="caution">
    <text evidence="3">The sequence shown here is derived from an EMBL/GenBank/DDBJ whole genome shotgun (WGS) entry which is preliminary data.</text>
</comment>
<reference evidence="3 4" key="2">
    <citation type="journal article" date="2019" name="G3 (Bethesda)">
        <title>Hybrid Assembly of the Genome of the Entomopathogenic Nematode Steinernema carpocapsae Identifies the X-Chromosome.</title>
        <authorList>
            <person name="Serra L."/>
            <person name="Macchietto M."/>
            <person name="Macias-Munoz A."/>
            <person name="McGill C.J."/>
            <person name="Rodriguez I.M."/>
            <person name="Rodriguez B."/>
            <person name="Murad R."/>
            <person name="Mortazavi A."/>
        </authorList>
    </citation>
    <scope>NUCLEOTIDE SEQUENCE [LARGE SCALE GENOMIC DNA]</scope>
    <source>
        <strain evidence="3 4">ALL</strain>
    </source>
</reference>
<feature type="transmembrane region" description="Helical" evidence="1">
    <location>
        <begin position="111"/>
        <end position="134"/>
    </location>
</feature>
<keyword evidence="1" id="KW-0812">Transmembrane</keyword>
<protein>
    <submittedName>
        <fullName evidence="3">Uncharacterized protein</fullName>
    </submittedName>
</protein>
<dbReference type="AlphaFoldDB" id="A0A4U5NGL2"/>
<feature type="signal peptide" evidence="2">
    <location>
        <begin position="1"/>
        <end position="19"/>
    </location>
</feature>
<name>A0A4U5NGL2_STECR</name>
<dbReference type="OrthoDB" id="5870974at2759"/>
<feature type="chain" id="PRO_5020889526" evidence="2">
    <location>
        <begin position="20"/>
        <end position="184"/>
    </location>
</feature>
<evidence type="ECO:0000256" key="1">
    <source>
        <dbReference type="SAM" id="Phobius"/>
    </source>
</evidence>